<reference evidence="1" key="1">
    <citation type="submission" date="2023-07" db="EMBL/GenBank/DDBJ databases">
        <title>Black Yeasts Isolated from many extreme environments.</title>
        <authorList>
            <person name="Coleine C."/>
            <person name="Stajich J.E."/>
            <person name="Selbmann L."/>
        </authorList>
    </citation>
    <scope>NUCLEOTIDE SEQUENCE</scope>
    <source>
        <strain evidence="1">CCFEE 5714</strain>
    </source>
</reference>
<sequence>MFMTTSTTLALAVTLFGSSSIAAATYKQISDYKYPSFFDGFDYFNGDDPTEGFIFYQDRVAAKEQALTGWVYYEGSKDNNAWIGVDSKGDASSGRNSIRLISKEKYQVGTLTVIDVRHIPTGPALWPAVWYLAPPEDAEWPYGGEMDIMEWVNNNTENHMTLHTGPGCAVDQTPAEYAGELLDEDCSYGENGILGSNGCSIPAPEKYAPNGRKLATAGPEFNKQGGGIYVHEWTSDSISVWLFPHDAIPADLRNGNPNPSSWKQKPLARFSGAGCDFATAFKPQQLIINIDVCGTWAGNAYPGGVEACNAFAAENSEAFEDAFFEFASIKMYSSNSGADPRPSKREAHDDEHSGDAATATYTVERTSTTTLTTTRTMTLAPEAYSVQVAYDNARHSYPTGMVGAMNGTARSSGTANSTGFGAQYNRHVGGKHPLRPSATPSVPNSSASRLTEVSGWLSGAAVLVAIAALLTLHVRISQQMFVRGRNVYAVEKRMKIYV</sequence>
<dbReference type="Proteomes" id="UP001281147">
    <property type="component" value="Unassembled WGS sequence"/>
</dbReference>
<comment type="caution">
    <text evidence="1">The sequence shown here is derived from an EMBL/GenBank/DDBJ whole genome shotgun (WGS) entry which is preliminary data.</text>
</comment>
<evidence type="ECO:0000313" key="2">
    <source>
        <dbReference type="Proteomes" id="UP001281147"/>
    </source>
</evidence>
<keyword evidence="2" id="KW-1185">Reference proteome</keyword>
<gene>
    <name evidence="1" type="ORF">LTR37_011660</name>
</gene>
<evidence type="ECO:0000313" key="1">
    <source>
        <dbReference type="EMBL" id="KAK3708156.1"/>
    </source>
</evidence>
<protein>
    <submittedName>
        <fullName evidence="1">Uncharacterized protein</fullName>
    </submittedName>
</protein>
<accession>A0ACC3N4E2</accession>
<organism evidence="1 2">
    <name type="scientific">Vermiconidia calcicola</name>
    <dbReference type="NCBI Taxonomy" id="1690605"/>
    <lineage>
        <taxon>Eukaryota</taxon>
        <taxon>Fungi</taxon>
        <taxon>Dikarya</taxon>
        <taxon>Ascomycota</taxon>
        <taxon>Pezizomycotina</taxon>
        <taxon>Dothideomycetes</taxon>
        <taxon>Dothideomycetidae</taxon>
        <taxon>Mycosphaerellales</taxon>
        <taxon>Extremaceae</taxon>
        <taxon>Vermiconidia</taxon>
    </lineage>
</organism>
<proteinExistence type="predicted"/>
<dbReference type="EMBL" id="JAUTXU010000103">
    <property type="protein sequence ID" value="KAK3708156.1"/>
    <property type="molecule type" value="Genomic_DNA"/>
</dbReference>
<name>A0ACC3N4E2_9PEZI</name>